<evidence type="ECO:0000256" key="12">
    <source>
        <dbReference type="SAM" id="SignalP"/>
    </source>
</evidence>
<organism evidence="15 16">
    <name type="scientific">Thalassiosira oceanica</name>
    <name type="common">Marine diatom</name>
    <dbReference type="NCBI Taxonomy" id="159749"/>
    <lineage>
        <taxon>Eukaryota</taxon>
        <taxon>Sar</taxon>
        <taxon>Stramenopiles</taxon>
        <taxon>Ochrophyta</taxon>
        <taxon>Bacillariophyta</taxon>
        <taxon>Coscinodiscophyceae</taxon>
        <taxon>Thalassiosirophycidae</taxon>
        <taxon>Thalassiosirales</taxon>
        <taxon>Thalassiosiraceae</taxon>
        <taxon>Thalassiosira</taxon>
    </lineage>
</organism>
<gene>
    <name evidence="15" type="ORF">THAOC_33450</name>
</gene>
<dbReference type="AlphaFoldDB" id="K0RM57"/>
<feature type="compositionally biased region" description="Low complexity" evidence="11">
    <location>
        <begin position="20"/>
        <end position="31"/>
    </location>
</feature>
<reference evidence="15 16" key="1">
    <citation type="journal article" date="2012" name="Genome Biol.">
        <title>Genome and low-iron response of an oceanic diatom adapted to chronic iron limitation.</title>
        <authorList>
            <person name="Lommer M."/>
            <person name="Specht M."/>
            <person name="Roy A.S."/>
            <person name="Kraemer L."/>
            <person name="Andreson R."/>
            <person name="Gutowska M.A."/>
            <person name="Wolf J."/>
            <person name="Bergner S.V."/>
            <person name="Schilhabel M.B."/>
            <person name="Klostermeier U.C."/>
            <person name="Beiko R.G."/>
            <person name="Rosenstiel P."/>
            <person name="Hippler M."/>
            <person name="Laroche J."/>
        </authorList>
    </citation>
    <scope>NUCLEOTIDE SEQUENCE [LARGE SCALE GENOMIC DNA]</scope>
    <source>
        <strain evidence="15 16">CCMP1005</strain>
    </source>
</reference>
<feature type="domain" description="ShKT" evidence="14">
    <location>
        <begin position="542"/>
        <end position="576"/>
    </location>
</feature>
<dbReference type="InterPro" id="IPR005123">
    <property type="entry name" value="Oxoglu/Fe-dep_dioxygenase_dom"/>
</dbReference>
<evidence type="ECO:0000259" key="13">
    <source>
        <dbReference type="PROSITE" id="PS51471"/>
    </source>
</evidence>
<evidence type="ECO:0008006" key="17">
    <source>
        <dbReference type="Google" id="ProtNLM"/>
    </source>
</evidence>
<dbReference type="OrthoDB" id="420380at2759"/>
<feature type="domain" description="Fe2OG dioxygenase" evidence="13">
    <location>
        <begin position="745"/>
        <end position="849"/>
    </location>
</feature>
<sequence>MLRPLLSLPALVLGVALAPPSTPDDVPSDVPAPAPVGAHTPPVGPLPDALLDDEEECSSSGSGIKGACDVPTATPSLDAEETAKPTGRFYCSHSYVNRHYELFGSLPCYSDNPYRSGSIGDFVTPDLSDGDTVPVAWRNGGKLVGEYAALVGLPDGLSSSLLSLYDEIEQPNVSSNPAADEDNGRFISTTNDQLWWHAETSGCVQHISPGDEATHDAFLERLSIGHLDHTLRSIAKTYELETLTAYEVSFARSANCSSLEDLEVQPETGGYAYKLVIPLSLRMTASMVIIDDGKDPDWHLSRGTYSYQSSVGICIGDNVQHSIFDVDPTGLVAIVHLAEIDEVNAPMIGGMVGSAFPLHVDWLESQIGRHYDIKNEKATMSQGRRRFHLADGDDCPDESTVEEQCRDIQMRVDCPVLCNVYVSTQTANDQIELFFASLPIDDECIDESNECSDFASSGMCMTDMEEMIEYGCNWSCLYCQVPSSAELFSLGVDQVFEYDDEEGLVTRVPSHQEILERIDQTVTHMIGTVLVQDDHKAYRISCRNYQPQCSYWAASGWCETYAGWMSQHCPAACFTCPLADHTKRCPVDKETNVIQPGEMNFMYERWLSEAGVDISTLSLDNPPPTSVDHPFGKLTVVSSPYYDMTRLLDDDEDEDDQPPLPWVITIEDFLTGEECDVLIKHGSELGYEQSTQYSNTADVGGSHEFIESESRTSTNTFCQGDCDADPIVRGVIDRIVEMSGITANHYEKLQLVRYEVGQYYKEHHDYASAHEELPFGPRILTFFLYLNDDYEGGGTSFNYLSFTSNPKRGMLLAWSNMQSDLQSMDDWTWHEALTVTKGLKYGANAWVHLRDYSSVPDYCSN</sequence>
<dbReference type="PROSITE" id="PS51670">
    <property type="entry name" value="SHKT"/>
    <property type="match status" value="1"/>
</dbReference>
<accession>K0RM57</accession>
<evidence type="ECO:0000313" key="15">
    <source>
        <dbReference type="EMBL" id="EJK47807.1"/>
    </source>
</evidence>
<keyword evidence="16" id="KW-1185">Reference proteome</keyword>
<keyword evidence="5" id="KW-0479">Metal-binding</keyword>
<feature type="region of interest" description="Disordered" evidence="11">
    <location>
        <begin position="20"/>
        <end position="40"/>
    </location>
</feature>
<dbReference type="InterPro" id="IPR003582">
    <property type="entry name" value="ShKT_dom"/>
</dbReference>
<evidence type="ECO:0000256" key="6">
    <source>
        <dbReference type="ARBA" id="ARBA00022964"/>
    </source>
</evidence>
<dbReference type="InterPro" id="IPR006620">
    <property type="entry name" value="Pro_4_hyd_alph"/>
</dbReference>
<dbReference type="Gene3D" id="2.60.120.620">
    <property type="entry name" value="q2cbj1_9rhob like domain"/>
    <property type="match status" value="1"/>
</dbReference>
<evidence type="ECO:0000259" key="14">
    <source>
        <dbReference type="PROSITE" id="PS51670"/>
    </source>
</evidence>
<evidence type="ECO:0000256" key="9">
    <source>
        <dbReference type="ARBA" id="ARBA00023004"/>
    </source>
</evidence>
<keyword evidence="8" id="KW-0560">Oxidoreductase</keyword>
<dbReference type="PANTHER" id="PTHR10869">
    <property type="entry name" value="PROLYL 4-HYDROXYLASE ALPHA SUBUNIT"/>
    <property type="match status" value="1"/>
</dbReference>
<evidence type="ECO:0000256" key="4">
    <source>
        <dbReference type="ARBA" id="ARBA00022692"/>
    </source>
</evidence>
<dbReference type="Pfam" id="PF13640">
    <property type="entry name" value="2OG-FeII_Oxy_3"/>
    <property type="match status" value="1"/>
</dbReference>
<dbReference type="InterPro" id="IPR044862">
    <property type="entry name" value="Pro_4_hyd_alph_FE2OG_OXY"/>
</dbReference>
<evidence type="ECO:0000256" key="10">
    <source>
        <dbReference type="ARBA" id="ARBA00023136"/>
    </source>
</evidence>
<dbReference type="InterPro" id="IPR045054">
    <property type="entry name" value="P4HA-like"/>
</dbReference>
<keyword evidence="9" id="KW-0408">Iron</keyword>
<evidence type="ECO:0000256" key="11">
    <source>
        <dbReference type="SAM" id="MobiDB-lite"/>
    </source>
</evidence>
<comment type="cofactor">
    <cofactor evidence="1">
        <name>L-ascorbate</name>
        <dbReference type="ChEBI" id="CHEBI:38290"/>
    </cofactor>
</comment>
<comment type="caution">
    <text evidence="15">The sequence shown here is derived from an EMBL/GenBank/DDBJ whole genome shotgun (WGS) entry which is preliminary data.</text>
</comment>
<dbReference type="GO" id="GO:0031418">
    <property type="term" value="F:L-ascorbic acid binding"/>
    <property type="evidence" value="ECO:0007669"/>
    <property type="project" value="InterPro"/>
</dbReference>
<dbReference type="GO" id="GO:0016020">
    <property type="term" value="C:membrane"/>
    <property type="evidence" value="ECO:0007669"/>
    <property type="project" value="UniProtKB-SubCell"/>
</dbReference>
<dbReference type="GO" id="GO:0004656">
    <property type="term" value="F:procollagen-proline 4-dioxygenase activity"/>
    <property type="evidence" value="ECO:0007669"/>
    <property type="project" value="TreeGrafter"/>
</dbReference>
<evidence type="ECO:0000256" key="3">
    <source>
        <dbReference type="ARBA" id="ARBA00004308"/>
    </source>
</evidence>
<evidence type="ECO:0000256" key="2">
    <source>
        <dbReference type="ARBA" id="ARBA00004167"/>
    </source>
</evidence>
<dbReference type="PANTHER" id="PTHR10869:SF235">
    <property type="entry name" value="PROCOLLAGEN-PROLINE 4-DIOXYGENASE"/>
    <property type="match status" value="1"/>
</dbReference>
<dbReference type="PROSITE" id="PS51471">
    <property type="entry name" value="FE2OG_OXY"/>
    <property type="match status" value="1"/>
</dbReference>
<dbReference type="EMBL" id="AGNL01046607">
    <property type="protein sequence ID" value="EJK47807.1"/>
    <property type="molecule type" value="Genomic_DNA"/>
</dbReference>
<dbReference type="SMART" id="SM00254">
    <property type="entry name" value="ShKT"/>
    <property type="match status" value="2"/>
</dbReference>
<evidence type="ECO:0000256" key="5">
    <source>
        <dbReference type="ARBA" id="ARBA00022723"/>
    </source>
</evidence>
<dbReference type="Pfam" id="PF01549">
    <property type="entry name" value="ShK"/>
    <property type="match status" value="1"/>
</dbReference>
<keyword evidence="6" id="KW-0223">Dioxygenase</keyword>
<dbReference type="eggNOG" id="KOG1591">
    <property type="taxonomic scope" value="Eukaryota"/>
</dbReference>
<dbReference type="SMART" id="SM00702">
    <property type="entry name" value="P4Hc"/>
    <property type="match status" value="1"/>
</dbReference>
<proteinExistence type="predicted"/>
<keyword evidence="7" id="KW-1133">Transmembrane helix</keyword>
<dbReference type="GO" id="GO:0005783">
    <property type="term" value="C:endoplasmic reticulum"/>
    <property type="evidence" value="ECO:0007669"/>
    <property type="project" value="TreeGrafter"/>
</dbReference>
<dbReference type="Proteomes" id="UP000266841">
    <property type="component" value="Unassembled WGS sequence"/>
</dbReference>
<feature type="chain" id="PRO_5003836396" description="Fe2OG dioxygenase domain-containing protein" evidence="12">
    <location>
        <begin position="24"/>
        <end position="861"/>
    </location>
</feature>
<keyword evidence="4" id="KW-0812">Transmembrane</keyword>
<keyword evidence="10" id="KW-0472">Membrane</keyword>
<evidence type="ECO:0000313" key="16">
    <source>
        <dbReference type="Proteomes" id="UP000266841"/>
    </source>
</evidence>
<evidence type="ECO:0000256" key="7">
    <source>
        <dbReference type="ARBA" id="ARBA00022989"/>
    </source>
</evidence>
<evidence type="ECO:0000256" key="1">
    <source>
        <dbReference type="ARBA" id="ARBA00001961"/>
    </source>
</evidence>
<evidence type="ECO:0000256" key="8">
    <source>
        <dbReference type="ARBA" id="ARBA00023002"/>
    </source>
</evidence>
<feature type="signal peptide" evidence="12">
    <location>
        <begin position="1"/>
        <end position="23"/>
    </location>
</feature>
<keyword evidence="12" id="KW-0732">Signal</keyword>
<name>K0RM57_THAOC</name>
<protein>
    <recommendedName>
        <fullName evidence="17">Fe2OG dioxygenase domain-containing protein</fullName>
    </recommendedName>
</protein>
<dbReference type="GO" id="GO:0005506">
    <property type="term" value="F:iron ion binding"/>
    <property type="evidence" value="ECO:0007669"/>
    <property type="project" value="InterPro"/>
</dbReference>
<comment type="subcellular location">
    <subcellularLocation>
        <location evidence="3">Endomembrane system</location>
    </subcellularLocation>
    <subcellularLocation>
        <location evidence="2">Membrane</location>
        <topology evidence="2">Single-pass membrane protein</topology>
    </subcellularLocation>
</comment>